<organism evidence="13 14">
    <name type="scientific">Coptotermes formosanus</name>
    <name type="common">Formosan subterranean termite</name>
    <dbReference type="NCBI Taxonomy" id="36987"/>
    <lineage>
        <taxon>Eukaryota</taxon>
        <taxon>Metazoa</taxon>
        <taxon>Ecdysozoa</taxon>
        <taxon>Arthropoda</taxon>
        <taxon>Hexapoda</taxon>
        <taxon>Insecta</taxon>
        <taxon>Pterygota</taxon>
        <taxon>Neoptera</taxon>
        <taxon>Polyneoptera</taxon>
        <taxon>Dictyoptera</taxon>
        <taxon>Blattodea</taxon>
        <taxon>Blattoidea</taxon>
        <taxon>Termitoidae</taxon>
        <taxon>Rhinotermitidae</taxon>
        <taxon>Coptotermes</taxon>
    </lineage>
</organism>
<dbReference type="CDD" id="cd21159">
    <property type="entry name" value="XendoU"/>
    <property type="match status" value="1"/>
</dbReference>
<feature type="domain" description="EndoU" evidence="12">
    <location>
        <begin position="7"/>
        <end position="270"/>
    </location>
</feature>
<dbReference type="GO" id="GO:0004521">
    <property type="term" value="F:RNA endonuclease activity"/>
    <property type="evidence" value="ECO:0007669"/>
    <property type="project" value="UniProtKB-UniRule"/>
</dbReference>
<dbReference type="PANTHER" id="PTHR12439">
    <property type="entry name" value="PLACENTAL PROTEIN 11-RELATED"/>
    <property type="match status" value="1"/>
</dbReference>
<dbReference type="SUPFAM" id="SSF142877">
    <property type="entry name" value="EndoU-like"/>
    <property type="match status" value="1"/>
</dbReference>
<keyword evidence="7 11" id="KW-0378">Hydrolase</keyword>
<evidence type="ECO:0000256" key="4">
    <source>
        <dbReference type="ARBA" id="ARBA00022722"/>
    </source>
</evidence>
<evidence type="ECO:0000256" key="5">
    <source>
        <dbReference type="ARBA" id="ARBA00022723"/>
    </source>
</evidence>
<accession>A0A6L2PF54</accession>
<proteinExistence type="inferred from homology"/>
<evidence type="ECO:0000256" key="8">
    <source>
        <dbReference type="ARBA" id="ARBA00022884"/>
    </source>
</evidence>
<evidence type="ECO:0000256" key="10">
    <source>
        <dbReference type="ARBA" id="ARBA00023239"/>
    </source>
</evidence>
<comment type="similarity">
    <text evidence="2 11">Belongs to the ENDOU family.</text>
</comment>
<sequence length="270" mass="30733">AERNKVSDKELQAFTEELLKKDVNNAAQYVHINYQGHTKSSTTQDEAPEPLVVINSRVLQIPTISKLRLLYDNYIRDASVNEHETPAERAEENSLLESFMATPVMKYTMQFLANKGLVSRDPKAQKDLLKQIWFTMYSRGGGKIGSSAFEHVFLGELKRGEIAGMHNWVFFGTEEAKKEADYLGYIRKLELGGKGSILKLHYKWANVMKPVGSMFVGTSPELEMALYTVCFLVHPDEKCQVRMAGKHFGIRTHTYRYRSKNMIGSAFPEI</sequence>
<keyword evidence="14" id="KW-1185">Reference proteome</keyword>
<dbReference type="InterPro" id="IPR039787">
    <property type="entry name" value="ENDOU"/>
</dbReference>
<dbReference type="PANTHER" id="PTHR12439:SF42">
    <property type="entry name" value="ENDORIBONUCLEASE-RELATED"/>
    <property type="match status" value="1"/>
</dbReference>
<protein>
    <recommendedName>
        <fullName evidence="12">EndoU domain-containing protein</fullName>
    </recommendedName>
</protein>
<evidence type="ECO:0000313" key="13">
    <source>
        <dbReference type="EMBL" id="GFG30100.1"/>
    </source>
</evidence>
<dbReference type="Proteomes" id="UP000502823">
    <property type="component" value="Unassembled WGS sequence"/>
</dbReference>
<evidence type="ECO:0000256" key="9">
    <source>
        <dbReference type="ARBA" id="ARBA00023211"/>
    </source>
</evidence>
<comment type="subunit">
    <text evidence="3 11">Monomer.</text>
</comment>
<evidence type="ECO:0000256" key="2">
    <source>
        <dbReference type="ARBA" id="ARBA00010168"/>
    </source>
</evidence>
<evidence type="ECO:0000259" key="12">
    <source>
        <dbReference type="PROSITE" id="PS51959"/>
    </source>
</evidence>
<keyword evidence="10" id="KW-0456">Lyase</keyword>
<keyword evidence="9 11" id="KW-0464">Manganese</keyword>
<evidence type="ECO:0000256" key="7">
    <source>
        <dbReference type="ARBA" id="ARBA00022801"/>
    </source>
</evidence>
<dbReference type="Pfam" id="PF09412">
    <property type="entry name" value="XendoU"/>
    <property type="match status" value="1"/>
</dbReference>
<evidence type="ECO:0000256" key="1">
    <source>
        <dbReference type="ARBA" id="ARBA00001936"/>
    </source>
</evidence>
<reference evidence="14" key="1">
    <citation type="submission" date="2020-01" db="EMBL/GenBank/DDBJ databases">
        <title>Draft genome sequence of the Termite Coptotermes fromosanus.</title>
        <authorList>
            <person name="Itakura S."/>
            <person name="Yosikawa Y."/>
            <person name="Umezawa K."/>
        </authorList>
    </citation>
    <scope>NUCLEOTIDE SEQUENCE [LARGE SCALE GENOMIC DNA]</scope>
</reference>
<dbReference type="PROSITE" id="PS51959">
    <property type="entry name" value="ENDOU"/>
    <property type="match status" value="1"/>
</dbReference>
<dbReference type="GO" id="GO:0016787">
    <property type="term" value="F:hydrolase activity"/>
    <property type="evidence" value="ECO:0007669"/>
    <property type="project" value="UniProtKB-KW"/>
</dbReference>
<keyword evidence="5 11" id="KW-0479">Metal-binding</keyword>
<gene>
    <name evidence="13" type="ORF">Cfor_07747</name>
</gene>
<dbReference type="GO" id="GO:0016829">
    <property type="term" value="F:lyase activity"/>
    <property type="evidence" value="ECO:0007669"/>
    <property type="project" value="UniProtKB-KW"/>
</dbReference>
<dbReference type="OrthoDB" id="430326at2759"/>
<dbReference type="GO" id="GO:0046872">
    <property type="term" value="F:metal ion binding"/>
    <property type="evidence" value="ECO:0007669"/>
    <property type="project" value="UniProtKB-UniRule"/>
</dbReference>
<dbReference type="InterPro" id="IPR018998">
    <property type="entry name" value="EndoU_C"/>
</dbReference>
<evidence type="ECO:0000256" key="6">
    <source>
        <dbReference type="ARBA" id="ARBA00022759"/>
    </source>
</evidence>
<evidence type="ECO:0000256" key="11">
    <source>
        <dbReference type="RuleBase" id="RU367085"/>
    </source>
</evidence>
<evidence type="ECO:0000313" key="14">
    <source>
        <dbReference type="Proteomes" id="UP000502823"/>
    </source>
</evidence>
<dbReference type="InParanoid" id="A0A6L2PF54"/>
<keyword evidence="4 11" id="KW-0540">Nuclease</keyword>
<keyword evidence="8 11" id="KW-0694">RNA-binding</keyword>
<comment type="caution">
    <text evidence="13">The sequence shown here is derived from an EMBL/GenBank/DDBJ whole genome shotgun (WGS) entry which is preliminary data.</text>
</comment>
<dbReference type="GO" id="GO:0003723">
    <property type="term" value="F:RNA binding"/>
    <property type="evidence" value="ECO:0007669"/>
    <property type="project" value="UniProtKB-UniRule"/>
</dbReference>
<evidence type="ECO:0000256" key="3">
    <source>
        <dbReference type="ARBA" id="ARBA00011245"/>
    </source>
</evidence>
<dbReference type="EMBL" id="BLKM01007242">
    <property type="protein sequence ID" value="GFG30100.1"/>
    <property type="molecule type" value="Genomic_DNA"/>
</dbReference>
<keyword evidence="6 11" id="KW-0255">Endonuclease</keyword>
<name>A0A6L2PF54_COPFO</name>
<feature type="non-terminal residue" evidence="13">
    <location>
        <position position="1"/>
    </location>
</feature>
<dbReference type="AlphaFoldDB" id="A0A6L2PF54"/>
<dbReference type="InterPro" id="IPR037227">
    <property type="entry name" value="EndoU-like"/>
</dbReference>
<comment type="cofactor">
    <cofactor evidence="1 11">
        <name>Mn(2+)</name>
        <dbReference type="ChEBI" id="CHEBI:29035"/>
    </cofactor>
</comment>